<evidence type="ECO:0008006" key="9">
    <source>
        <dbReference type="Google" id="ProtNLM"/>
    </source>
</evidence>
<keyword evidence="4 6" id="KW-0479">Metal-binding</keyword>
<evidence type="ECO:0000256" key="3">
    <source>
        <dbReference type="ARBA" id="ARBA00022617"/>
    </source>
</evidence>
<evidence type="ECO:0000256" key="5">
    <source>
        <dbReference type="ARBA" id="ARBA00023004"/>
    </source>
</evidence>
<sequence length="386" mass="44661">MLIGDIPGNRQRDLTILSVEQEKEEMRYATNFNKKLHNALREANLSSSLPIIIKDCLNLVGKWKIAGEINPFDELEHMVFIATCRTLGGIDMIQNSRAIHKYLSMIESNSGGFFSLFPYLPTTGKIKMYYAFFKLHRTLSTFIQDRRSKKTHFDDNLQTLIESPDMTDHDIFIWLATTLRVSISTTGAALSWTICYIHKHLEYRKYLLDGLKRIVAEQLYEGDEKKIINLTEDLTKLPLTVWENNFKFLDNIFNEALRLTSVGNTIRRVIKPVEIDGHDLPLGSFVLFSQSNNHLNPETFENPDEFNPRRWETLDFKSLTKEYKNTSFGTGRHPCLGQRLARLNVKLLISVLVTNFEFELVGNLVRNLDCLGVMYPKYPVKLSYHK</sequence>
<dbReference type="SUPFAM" id="SSF48264">
    <property type="entry name" value="Cytochrome P450"/>
    <property type="match status" value="1"/>
</dbReference>
<keyword evidence="5 6" id="KW-0408">Iron</keyword>
<comment type="caution">
    <text evidence="7">The sequence shown here is derived from an EMBL/GenBank/DDBJ whole genome shotgun (WGS) entry which is preliminary data.</text>
</comment>
<dbReference type="AlphaFoldDB" id="A0AAD5TWJ2"/>
<dbReference type="InterPro" id="IPR050529">
    <property type="entry name" value="CYP450_sterol_14alpha_dmase"/>
</dbReference>
<dbReference type="PRINTS" id="PR00465">
    <property type="entry name" value="EP450IV"/>
</dbReference>
<reference evidence="7" key="1">
    <citation type="submission" date="2020-05" db="EMBL/GenBank/DDBJ databases">
        <title>Phylogenomic resolution of chytrid fungi.</title>
        <authorList>
            <person name="Stajich J.E."/>
            <person name="Amses K."/>
            <person name="Simmons R."/>
            <person name="Seto K."/>
            <person name="Myers J."/>
            <person name="Bonds A."/>
            <person name="Quandt C.A."/>
            <person name="Barry K."/>
            <person name="Liu P."/>
            <person name="Grigoriev I."/>
            <person name="Longcore J.E."/>
            <person name="James T.Y."/>
        </authorList>
    </citation>
    <scope>NUCLEOTIDE SEQUENCE</scope>
    <source>
        <strain evidence="7">JEL0476</strain>
    </source>
</reference>
<evidence type="ECO:0000313" key="8">
    <source>
        <dbReference type="Proteomes" id="UP001211065"/>
    </source>
</evidence>
<dbReference type="Pfam" id="PF00067">
    <property type="entry name" value="p450"/>
    <property type="match status" value="1"/>
</dbReference>
<dbReference type="Proteomes" id="UP001211065">
    <property type="component" value="Unassembled WGS sequence"/>
</dbReference>
<gene>
    <name evidence="7" type="ORF">HK099_007349</name>
</gene>
<comment type="cofactor">
    <cofactor evidence="1 6">
        <name>heme</name>
        <dbReference type="ChEBI" id="CHEBI:30413"/>
    </cofactor>
</comment>
<keyword evidence="8" id="KW-1185">Reference proteome</keyword>
<organism evidence="7 8">
    <name type="scientific">Clydaea vesicula</name>
    <dbReference type="NCBI Taxonomy" id="447962"/>
    <lineage>
        <taxon>Eukaryota</taxon>
        <taxon>Fungi</taxon>
        <taxon>Fungi incertae sedis</taxon>
        <taxon>Chytridiomycota</taxon>
        <taxon>Chytridiomycota incertae sedis</taxon>
        <taxon>Chytridiomycetes</taxon>
        <taxon>Lobulomycetales</taxon>
        <taxon>Lobulomycetaceae</taxon>
        <taxon>Clydaea</taxon>
    </lineage>
</organism>
<dbReference type="InterPro" id="IPR001128">
    <property type="entry name" value="Cyt_P450"/>
</dbReference>
<name>A0AAD5TWJ2_9FUNG</name>
<dbReference type="GO" id="GO:0016705">
    <property type="term" value="F:oxidoreductase activity, acting on paired donors, with incorporation or reduction of molecular oxygen"/>
    <property type="evidence" value="ECO:0007669"/>
    <property type="project" value="InterPro"/>
</dbReference>
<evidence type="ECO:0000313" key="7">
    <source>
        <dbReference type="EMBL" id="KAJ3213543.1"/>
    </source>
</evidence>
<dbReference type="GO" id="GO:0004497">
    <property type="term" value="F:monooxygenase activity"/>
    <property type="evidence" value="ECO:0007669"/>
    <property type="project" value="InterPro"/>
</dbReference>
<evidence type="ECO:0000256" key="4">
    <source>
        <dbReference type="ARBA" id="ARBA00022723"/>
    </source>
</evidence>
<keyword evidence="3 6" id="KW-0349">Heme</keyword>
<dbReference type="Gene3D" id="1.10.630.10">
    <property type="entry name" value="Cytochrome P450"/>
    <property type="match status" value="1"/>
</dbReference>
<dbReference type="GO" id="GO:0020037">
    <property type="term" value="F:heme binding"/>
    <property type="evidence" value="ECO:0007669"/>
    <property type="project" value="InterPro"/>
</dbReference>
<evidence type="ECO:0000256" key="1">
    <source>
        <dbReference type="ARBA" id="ARBA00001971"/>
    </source>
</evidence>
<dbReference type="EMBL" id="JADGJW010000700">
    <property type="protein sequence ID" value="KAJ3213543.1"/>
    <property type="molecule type" value="Genomic_DNA"/>
</dbReference>
<proteinExistence type="inferred from homology"/>
<accession>A0AAD5TWJ2</accession>
<feature type="non-terminal residue" evidence="7">
    <location>
        <position position="386"/>
    </location>
</feature>
<dbReference type="GO" id="GO:0005506">
    <property type="term" value="F:iron ion binding"/>
    <property type="evidence" value="ECO:0007669"/>
    <property type="project" value="InterPro"/>
</dbReference>
<evidence type="ECO:0000256" key="6">
    <source>
        <dbReference type="PIRSR" id="PIRSR602403-1"/>
    </source>
</evidence>
<comment type="similarity">
    <text evidence="2">Belongs to the cytochrome P450 family.</text>
</comment>
<feature type="binding site" description="axial binding residue" evidence="6">
    <location>
        <position position="335"/>
    </location>
    <ligand>
        <name>heme</name>
        <dbReference type="ChEBI" id="CHEBI:30413"/>
    </ligand>
    <ligandPart>
        <name>Fe</name>
        <dbReference type="ChEBI" id="CHEBI:18248"/>
    </ligandPart>
</feature>
<dbReference type="PRINTS" id="PR00385">
    <property type="entry name" value="P450"/>
</dbReference>
<protein>
    <recommendedName>
        <fullName evidence="9">Cytochrome P450</fullName>
    </recommendedName>
</protein>
<dbReference type="InterPro" id="IPR036396">
    <property type="entry name" value="Cyt_P450_sf"/>
</dbReference>
<evidence type="ECO:0000256" key="2">
    <source>
        <dbReference type="ARBA" id="ARBA00010617"/>
    </source>
</evidence>
<dbReference type="InterPro" id="IPR002403">
    <property type="entry name" value="Cyt_P450_E_grp-IV"/>
</dbReference>
<dbReference type="CDD" id="cd00302">
    <property type="entry name" value="cytochrome_P450"/>
    <property type="match status" value="1"/>
</dbReference>
<dbReference type="PANTHER" id="PTHR24304:SF2">
    <property type="entry name" value="24-HYDROXYCHOLESTEROL 7-ALPHA-HYDROXYLASE"/>
    <property type="match status" value="1"/>
</dbReference>
<dbReference type="PANTHER" id="PTHR24304">
    <property type="entry name" value="CYTOCHROME P450 FAMILY 7"/>
    <property type="match status" value="1"/>
</dbReference>